<dbReference type="eggNOG" id="ENOG50332FC">
    <property type="taxonomic scope" value="Bacteria"/>
</dbReference>
<dbReference type="InterPro" id="IPR018961">
    <property type="entry name" value="DnaJ_homolog_subfam-C_membr-28"/>
</dbReference>
<comment type="caution">
    <text evidence="2">The sequence shown here is derived from an EMBL/GenBank/DDBJ whole genome shotgun (WGS) entry which is preliminary data.</text>
</comment>
<dbReference type="STRING" id="1236973.JCM9157_2279"/>
<keyword evidence="3" id="KW-1185">Reference proteome</keyword>
<reference evidence="2 3" key="1">
    <citation type="journal article" date="2014" name="Genome Announc.">
        <title>Draft Genome Sequences of Three Alkaliphilic Bacillus Strains, Bacillus wakoensis JCM 9140T, Bacillus akibai JCM 9157T, and Bacillus hemicellulosilyticus JCM 9152T.</title>
        <authorList>
            <person name="Yuki M."/>
            <person name="Oshima K."/>
            <person name="Suda W."/>
            <person name="Oshida Y."/>
            <person name="Kitamura K."/>
            <person name="Iida T."/>
            <person name="Hattori M."/>
            <person name="Ohkuma M."/>
        </authorList>
    </citation>
    <scope>NUCLEOTIDE SEQUENCE [LARGE SCALE GENOMIC DNA]</scope>
    <source>
        <strain evidence="2 3">JCM 9157</strain>
    </source>
</reference>
<dbReference type="AlphaFoldDB" id="W4QTE7"/>
<evidence type="ECO:0000313" key="2">
    <source>
        <dbReference type="EMBL" id="GAE35182.1"/>
    </source>
</evidence>
<dbReference type="Proteomes" id="UP000018896">
    <property type="component" value="Unassembled WGS sequence"/>
</dbReference>
<feature type="domain" description="DnaJ homologue subfamily C member 28 conserved" evidence="1">
    <location>
        <begin position="20"/>
        <end position="62"/>
    </location>
</feature>
<accession>W4QTE7</accession>
<dbReference type="Pfam" id="PF09350">
    <property type="entry name" value="DJC28_CD"/>
    <property type="match status" value="1"/>
</dbReference>
<sequence>MMSRDWLGDIIKKHGDSNETLKGHGKPISKEVLEGNVLDRTIKNANYLPEWIALQHQIRDQLINLIKLRTTNSKDLAAELNLINEKIKKYNRMCPAPMQKMLISLDIMEKQLNQWQ</sequence>
<name>W4QTE7_HALA3</name>
<dbReference type="EMBL" id="BAUV01000015">
    <property type="protein sequence ID" value="GAE35182.1"/>
    <property type="molecule type" value="Genomic_DNA"/>
</dbReference>
<gene>
    <name evidence="2" type="ORF">JCM9157_2279</name>
</gene>
<evidence type="ECO:0000313" key="3">
    <source>
        <dbReference type="Proteomes" id="UP000018896"/>
    </source>
</evidence>
<evidence type="ECO:0000259" key="1">
    <source>
        <dbReference type="Pfam" id="PF09350"/>
    </source>
</evidence>
<dbReference type="OrthoDB" id="9798476at2"/>
<protein>
    <recommendedName>
        <fullName evidence="1">DnaJ homologue subfamily C member 28 conserved domain-containing protein</fullName>
    </recommendedName>
</protein>
<dbReference type="RefSeq" id="WP_052013078.1">
    <property type="nucleotide sequence ID" value="NZ_BAUV01000015.1"/>
</dbReference>
<proteinExistence type="predicted"/>
<organism evidence="2 3">
    <name type="scientific">Halalkalibacter akibai (strain ATCC 43226 / DSM 21942 / CIP 109018 / JCM 9157 / 1139)</name>
    <name type="common">Bacillus akibai</name>
    <dbReference type="NCBI Taxonomy" id="1236973"/>
    <lineage>
        <taxon>Bacteria</taxon>
        <taxon>Bacillati</taxon>
        <taxon>Bacillota</taxon>
        <taxon>Bacilli</taxon>
        <taxon>Bacillales</taxon>
        <taxon>Bacillaceae</taxon>
        <taxon>Halalkalibacter</taxon>
    </lineage>
</organism>